<dbReference type="Proteomes" id="UP000197068">
    <property type="component" value="Unassembled WGS sequence"/>
</dbReference>
<dbReference type="RefSeq" id="WP_057182872.1">
    <property type="nucleotide sequence ID" value="NZ_BDQM01000018.1"/>
</dbReference>
<protein>
    <submittedName>
        <fullName evidence="1">C4-dicarboxylate ABC transporter</fullName>
    </submittedName>
</protein>
<proteinExistence type="predicted"/>
<evidence type="ECO:0000313" key="1">
    <source>
        <dbReference type="EMBL" id="GAW96704.1"/>
    </source>
</evidence>
<organism evidence="1 2">
    <name type="scientific">Colwellia marinimaniae</name>
    <dbReference type="NCBI Taxonomy" id="1513592"/>
    <lineage>
        <taxon>Bacteria</taxon>
        <taxon>Pseudomonadati</taxon>
        <taxon>Pseudomonadota</taxon>
        <taxon>Gammaproteobacteria</taxon>
        <taxon>Alteromonadales</taxon>
        <taxon>Colwelliaceae</taxon>
        <taxon>Colwellia</taxon>
    </lineage>
</organism>
<dbReference type="EMBL" id="BDQM01000018">
    <property type="protein sequence ID" value="GAW96704.1"/>
    <property type="molecule type" value="Genomic_DNA"/>
</dbReference>
<dbReference type="InterPro" id="IPR021730">
    <property type="entry name" value="YdbH"/>
</dbReference>
<comment type="caution">
    <text evidence="1">The sequence shown here is derived from an EMBL/GenBank/DDBJ whole genome shotgun (WGS) entry which is preliminary data.</text>
</comment>
<keyword evidence="2" id="KW-1185">Reference proteome</keyword>
<gene>
    <name evidence="1" type="ORF">MTCD1_02324</name>
</gene>
<name>A0ABQ0MWS0_9GAMM</name>
<dbReference type="Pfam" id="PF11739">
    <property type="entry name" value="YdbH-like"/>
    <property type="match status" value="1"/>
</dbReference>
<evidence type="ECO:0000313" key="2">
    <source>
        <dbReference type="Proteomes" id="UP000197068"/>
    </source>
</evidence>
<reference evidence="1 2" key="1">
    <citation type="submission" date="2017-06" db="EMBL/GenBank/DDBJ databases">
        <title>Whole Genome Sequences of Colwellia marinimaniae MTCD1.</title>
        <authorList>
            <person name="Kusumoto H."/>
            <person name="Inoue M."/>
            <person name="Tanikawa K."/>
            <person name="Maeji H."/>
            <person name="Cameron J.H."/>
            <person name="Bartlett D.H."/>
        </authorList>
    </citation>
    <scope>NUCLEOTIDE SEQUENCE [LARGE SCALE GENOMIC DNA]</scope>
    <source>
        <strain evidence="1 2">MTCD1</strain>
    </source>
</reference>
<sequence>MRLFKVTLAICLVIVITLSTVFYSRSSVVTSMVNNYLTPHNSAITCLDFNINANFDLLISRLCIDTPYAELELINTRIEWQFEPSYLTAAKIADAISAIHIASANVRAKADIFLPARSAAQKSNEFPAQLSQLLNDIVEFTVPVELDIQAFSYQVFTNQYNQQQSIYQGQLSATAEQLHFSLANAKKESVLVLELVRKQQGFSANINTDLASLRTFLTLHQSALPPALVAPLVTADNESWSVKGAFNSQIDWHQQVLTMANTLSHFSFRAEQGFAQSGPIEIEATLAWQSVFTAGNLTLDFTHDKNQANYQHNKIQLIIEQPQLLKTLSAQGISPQVLNFLNDNVINEVSVSPRGSVKIDFTKQRIISDGFNISTSNINAPLTLSLNNLALSYHDKPAITVNLQKAQFSLTGQVNVGQLAPFSKQPVKLNIIGALVQHNDFWQVTLGEDTAIEITQLSLPSSMGQQEKIKNKAIVTSLISHWQGSVAIAKHDRKSQLNNSAGVTFELEINHQISQLHLANIIHINRLELNTKVSGSVDNIVIHAEVIADNLAIARVKLTGDIRQPSIEIFAKELLITDLFALKIKLPIEMELIDGTLSYHLSGQIKNNENFMANQMLLALSVKDVSGEIDGTWLQELNWQQQFMLQHGQLTSIATDVKGKANAVNNLTIAKIETATVISQFSTQIAIDFVQGELSLVARNSQGNLFGGSFAIAHAQWPFSKTLAVELKLTKIDLEKLLELDKKQGIVVTGKVSGQLPLYYDGEHFLIKAGHLHNVGDGLIQVYNNSAVAGLKASSTEFSLAFAALENLHYHHLTSAVSMTDDGYMLLVTEIKGRNPDLDNEVNLNLNLSYDLLGLLESFNITEYFENKLIKGLH</sequence>
<accession>A0ABQ0MWS0</accession>